<evidence type="ECO:0000313" key="2">
    <source>
        <dbReference type="EMBL" id="NWJ45073.1"/>
    </source>
</evidence>
<dbReference type="Proteomes" id="UP001431572">
    <property type="component" value="Chromosome 1"/>
</dbReference>
<dbReference type="RefSeq" id="WP_341468846.1">
    <property type="nucleotide sequence ID" value="NZ_CP128399.1"/>
</dbReference>
<evidence type="ECO:0000256" key="1">
    <source>
        <dbReference type="SAM" id="Phobius"/>
    </source>
</evidence>
<keyword evidence="5" id="KW-1185">Reference proteome</keyword>
<feature type="transmembrane region" description="Helical" evidence="1">
    <location>
        <begin position="84"/>
        <end position="102"/>
    </location>
</feature>
<feature type="transmembrane region" description="Helical" evidence="1">
    <location>
        <begin position="168"/>
        <end position="188"/>
    </location>
</feature>
<sequence>MSAVSLEREPAKVPAMRVPLLLTIVFVCGMSVMAIQMCASRLIAPFFGTSLIIWANLIGFTMIFLAAGYYLGGRIADKYPQPAVLYRLIAIAAVFTALIPALSSPLMDVVGSTFKSANGGMFFGSLFSILLLFAIPLVLLGCVSPFAVRLRVAQIGSAGKTAGGISSLNTLGSIIGTFIPVLLLIPSIGTRLTLYIFAFALLAFSLVGLYLAQKNWK</sequence>
<feature type="transmembrane region" description="Helical" evidence="1">
    <location>
        <begin position="194"/>
        <end position="212"/>
    </location>
</feature>
<feature type="transmembrane region" description="Helical" evidence="1">
    <location>
        <begin position="50"/>
        <end position="72"/>
    </location>
</feature>
<dbReference type="NCBIfam" id="NF037959">
    <property type="entry name" value="MFS_SpdSyn"/>
    <property type="match status" value="1"/>
</dbReference>
<evidence type="ECO:0000313" key="5">
    <source>
        <dbReference type="Proteomes" id="UP001431572"/>
    </source>
</evidence>
<protein>
    <submittedName>
        <fullName evidence="2">Fused MFS/spermidine synthase</fullName>
    </submittedName>
</protein>
<keyword evidence="1" id="KW-1133">Transmembrane helix</keyword>
<dbReference type="AlphaFoldDB" id="A0A8T7LVY4"/>
<keyword evidence="1" id="KW-0812">Transmembrane</keyword>
<organism evidence="2 4">
    <name type="scientific">Candidatus Chlorohelix allophototropha</name>
    <dbReference type="NCBI Taxonomy" id="3003348"/>
    <lineage>
        <taxon>Bacteria</taxon>
        <taxon>Bacillati</taxon>
        <taxon>Chloroflexota</taxon>
        <taxon>Chloroflexia</taxon>
        <taxon>Candidatus Chloroheliales</taxon>
        <taxon>Candidatus Chloroheliaceae</taxon>
        <taxon>Candidatus Chlorohelix</taxon>
    </lineage>
</organism>
<accession>A0A8T7LVY4</accession>
<keyword evidence="1" id="KW-0472">Membrane</keyword>
<feature type="transmembrane region" description="Helical" evidence="1">
    <location>
        <begin position="20"/>
        <end position="44"/>
    </location>
</feature>
<dbReference type="EMBL" id="JACATZ010000001">
    <property type="protein sequence ID" value="NWJ45073.1"/>
    <property type="molecule type" value="Genomic_DNA"/>
</dbReference>
<evidence type="ECO:0000313" key="4">
    <source>
        <dbReference type="Proteomes" id="UP000521676"/>
    </source>
</evidence>
<evidence type="ECO:0000313" key="3">
    <source>
        <dbReference type="EMBL" id="WJW66953.1"/>
    </source>
</evidence>
<reference evidence="2 4" key="1">
    <citation type="submission" date="2020-06" db="EMBL/GenBank/DDBJ databases">
        <title>Anoxygenic phototrophic Chloroflexota member uses a Type I reaction center.</title>
        <authorList>
            <person name="Tsuji J.M."/>
            <person name="Shaw N.A."/>
            <person name="Nagashima S."/>
            <person name="Venkiteswaran J."/>
            <person name="Schiff S.L."/>
            <person name="Hanada S."/>
            <person name="Tank M."/>
            <person name="Neufeld J.D."/>
        </authorList>
    </citation>
    <scope>NUCLEOTIDE SEQUENCE [LARGE SCALE GENOMIC DNA]</scope>
    <source>
        <strain evidence="2">L227-S17</strain>
    </source>
</reference>
<reference evidence="3" key="2">
    <citation type="journal article" date="2024" name="Nature">
        <title>Anoxygenic phototroph of the Chloroflexota uses a type I reaction centre.</title>
        <authorList>
            <person name="Tsuji J.M."/>
            <person name="Shaw N.A."/>
            <person name="Nagashima S."/>
            <person name="Venkiteswaran J.J."/>
            <person name="Schiff S.L."/>
            <person name="Watanabe T."/>
            <person name="Fukui M."/>
            <person name="Hanada S."/>
            <person name="Tank M."/>
            <person name="Neufeld J.D."/>
        </authorList>
    </citation>
    <scope>NUCLEOTIDE SEQUENCE</scope>
    <source>
        <strain evidence="3">L227-S17</strain>
    </source>
</reference>
<feature type="transmembrane region" description="Helical" evidence="1">
    <location>
        <begin position="122"/>
        <end position="148"/>
    </location>
</feature>
<dbReference type="EMBL" id="CP128399">
    <property type="protein sequence ID" value="WJW66953.1"/>
    <property type="molecule type" value="Genomic_DNA"/>
</dbReference>
<name>A0A8T7LVY4_9CHLR</name>
<dbReference type="Proteomes" id="UP000521676">
    <property type="component" value="Unassembled WGS sequence"/>
</dbReference>
<proteinExistence type="predicted"/>
<gene>
    <name evidence="2" type="ORF">HXX08_04255</name>
    <name evidence="3" type="ORF">OZ401_000199</name>
</gene>